<accession>A0A1B0DLN6</accession>
<dbReference type="AlphaFoldDB" id="A0A1B0DLN6"/>
<keyword evidence="3" id="KW-0862">Zinc</keyword>
<reference evidence="5" key="1">
    <citation type="submission" date="2022-08" db="UniProtKB">
        <authorList>
            <consortium name="EnsemblMetazoa"/>
        </authorList>
    </citation>
    <scope>IDENTIFICATION</scope>
    <source>
        <strain evidence="5">Israel</strain>
    </source>
</reference>
<keyword evidence="2" id="KW-0863">Zinc-finger</keyword>
<evidence type="ECO:0000313" key="5">
    <source>
        <dbReference type="EnsemblMetazoa" id="PPAI009276-PA"/>
    </source>
</evidence>
<dbReference type="Gene3D" id="3.30.40.10">
    <property type="entry name" value="Zinc/RING finger domain, C3HC4 (zinc finger)"/>
    <property type="match status" value="1"/>
</dbReference>
<dbReference type="SMART" id="SM00064">
    <property type="entry name" value="FYVE"/>
    <property type="match status" value="1"/>
</dbReference>
<organism evidence="5 6">
    <name type="scientific">Phlebotomus papatasi</name>
    <name type="common">Sandfly</name>
    <dbReference type="NCBI Taxonomy" id="29031"/>
    <lineage>
        <taxon>Eukaryota</taxon>
        <taxon>Metazoa</taxon>
        <taxon>Ecdysozoa</taxon>
        <taxon>Arthropoda</taxon>
        <taxon>Hexapoda</taxon>
        <taxon>Insecta</taxon>
        <taxon>Pterygota</taxon>
        <taxon>Neoptera</taxon>
        <taxon>Endopterygota</taxon>
        <taxon>Diptera</taxon>
        <taxon>Nematocera</taxon>
        <taxon>Psychodoidea</taxon>
        <taxon>Psychodidae</taxon>
        <taxon>Phlebotomus</taxon>
        <taxon>Phlebotomus</taxon>
    </lineage>
</organism>
<dbReference type="InterPro" id="IPR047335">
    <property type="entry name" value="RUFY1-3"/>
</dbReference>
<keyword evidence="4" id="KW-0175">Coiled coil</keyword>
<dbReference type="InterPro" id="IPR011011">
    <property type="entry name" value="Znf_FYVE_PHD"/>
</dbReference>
<dbReference type="InterPro" id="IPR013083">
    <property type="entry name" value="Znf_RING/FYVE/PHD"/>
</dbReference>
<dbReference type="PANTHER" id="PTHR45956:SF6">
    <property type="entry name" value="RUN DOMAIN-CONTAINING PROTEIN"/>
    <property type="match status" value="1"/>
</dbReference>
<dbReference type="VEuPathDB" id="VectorBase:PPAI009276"/>
<evidence type="ECO:0000256" key="4">
    <source>
        <dbReference type="ARBA" id="ARBA00023054"/>
    </source>
</evidence>
<dbReference type="EnsemblMetazoa" id="PPAI009276-RA">
    <property type="protein sequence ID" value="PPAI009276-PA"/>
    <property type="gene ID" value="PPAI009276"/>
</dbReference>
<evidence type="ECO:0000256" key="3">
    <source>
        <dbReference type="ARBA" id="ARBA00022833"/>
    </source>
</evidence>
<dbReference type="SUPFAM" id="SSF57903">
    <property type="entry name" value="FYVE/PHD zinc finger"/>
    <property type="match status" value="1"/>
</dbReference>
<dbReference type="InterPro" id="IPR017455">
    <property type="entry name" value="Znf_FYVE-rel"/>
</dbReference>
<evidence type="ECO:0000313" key="6">
    <source>
        <dbReference type="Proteomes" id="UP000092462"/>
    </source>
</evidence>
<evidence type="ECO:0000256" key="1">
    <source>
        <dbReference type="ARBA" id="ARBA00022723"/>
    </source>
</evidence>
<dbReference type="GO" id="GO:0005737">
    <property type="term" value="C:cytoplasm"/>
    <property type="evidence" value="ECO:0007669"/>
    <property type="project" value="TreeGrafter"/>
</dbReference>
<dbReference type="GO" id="GO:0008270">
    <property type="term" value="F:zinc ion binding"/>
    <property type="evidence" value="ECO:0007669"/>
    <property type="project" value="UniProtKB-KW"/>
</dbReference>
<protein>
    <submittedName>
        <fullName evidence="5">Uncharacterized protein</fullName>
    </submittedName>
</protein>
<keyword evidence="6" id="KW-1185">Reference proteome</keyword>
<dbReference type="InterPro" id="IPR000306">
    <property type="entry name" value="Znf_FYVE"/>
</dbReference>
<dbReference type="EMBL" id="AJVK01072265">
    <property type="status" value="NOT_ANNOTATED_CDS"/>
    <property type="molecule type" value="Genomic_DNA"/>
</dbReference>
<dbReference type="Proteomes" id="UP000092462">
    <property type="component" value="Unassembled WGS sequence"/>
</dbReference>
<proteinExistence type="predicted"/>
<name>A0A1B0DLN6_PHLPP</name>
<dbReference type="PROSITE" id="PS50178">
    <property type="entry name" value="ZF_FYVE"/>
    <property type="match status" value="1"/>
</dbReference>
<dbReference type="PANTHER" id="PTHR45956">
    <property type="entry name" value="RUN AND FYVE DOMAIN-CONTAINING PROTEIN 2-LIKE PROTEIN"/>
    <property type="match status" value="1"/>
</dbReference>
<keyword evidence="1" id="KW-0479">Metal-binding</keyword>
<sequence length="164" mass="18867">MRLISRNQRRTPELKKVKQQMKAFQRPHDARKHEKVVAELNTLKRKWQEAQFTLEELGMQLSVSKLQISELKEKQNVQENTHLSAAADMTGSGVWTPDKLSSNCRICGREFSITRRKHHCRNCGEIFCHNCSEQMAPLPNAQGQLGKPVRVCNGCWEVINATRN</sequence>
<evidence type="ECO:0000256" key="2">
    <source>
        <dbReference type="ARBA" id="ARBA00022771"/>
    </source>
</evidence>
<dbReference type="VEuPathDB" id="VectorBase:PPAPM1_002545"/>
<dbReference type="Pfam" id="PF01363">
    <property type="entry name" value="FYVE"/>
    <property type="match status" value="1"/>
</dbReference>